<sequence>MTVQRAQFMTREEVEQMKQDLQQALQTPEAKNDPYYRCRLGSCLAYLNHENLRYFQALNYFVISERTVQRNLKLAHEFGVTALNYRRGERPKTKAEQEALEKKKQAKALAKKQAAAQEQ</sequence>
<dbReference type="AlphaFoldDB" id="A0A948TF05"/>
<reference evidence="2" key="2">
    <citation type="submission" date="2021-04" db="EMBL/GenBank/DDBJ databases">
        <authorList>
            <person name="Gilroy R."/>
        </authorList>
    </citation>
    <scope>NUCLEOTIDE SEQUENCE</scope>
    <source>
        <strain evidence="2">378</strain>
    </source>
</reference>
<feature type="compositionally biased region" description="Basic and acidic residues" evidence="1">
    <location>
        <begin position="88"/>
        <end position="103"/>
    </location>
</feature>
<proteinExistence type="predicted"/>
<accession>A0A948TF05</accession>
<evidence type="ECO:0000313" key="3">
    <source>
        <dbReference type="Proteomes" id="UP000733611"/>
    </source>
</evidence>
<name>A0A948TF05_9GAMM</name>
<dbReference type="Proteomes" id="UP000733611">
    <property type="component" value="Unassembled WGS sequence"/>
</dbReference>
<protein>
    <submittedName>
        <fullName evidence="2">Uncharacterized protein</fullName>
    </submittedName>
</protein>
<feature type="region of interest" description="Disordered" evidence="1">
    <location>
        <begin position="88"/>
        <end position="119"/>
    </location>
</feature>
<evidence type="ECO:0000256" key="1">
    <source>
        <dbReference type="SAM" id="MobiDB-lite"/>
    </source>
</evidence>
<reference evidence="2" key="1">
    <citation type="journal article" date="2021" name="PeerJ">
        <title>Extensive microbial diversity within the chicken gut microbiome revealed by metagenomics and culture.</title>
        <authorList>
            <person name="Gilroy R."/>
            <person name="Ravi A."/>
            <person name="Getino M."/>
            <person name="Pursley I."/>
            <person name="Horton D.L."/>
            <person name="Alikhan N.F."/>
            <person name="Baker D."/>
            <person name="Gharbi K."/>
            <person name="Hall N."/>
            <person name="Watson M."/>
            <person name="Adriaenssens E.M."/>
            <person name="Foster-Nyarko E."/>
            <person name="Jarju S."/>
            <person name="Secka A."/>
            <person name="Antonio M."/>
            <person name="Oren A."/>
            <person name="Chaudhuri R.R."/>
            <person name="La Ragione R."/>
            <person name="Hildebrand F."/>
            <person name="Pallen M.J."/>
        </authorList>
    </citation>
    <scope>NUCLEOTIDE SEQUENCE</scope>
    <source>
        <strain evidence="2">378</strain>
    </source>
</reference>
<evidence type="ECO:0000313" key="2">
    <source>
        <dbReference type="EMBL" id="MBU3843577.1"/>
    </source>
</evidence>
<organism evidence="2 3">
    <name type="scientific">Candidatus Anaerobiospirillum pullicola</name>
    <dbReference type="NCBI Taxonomy" id="2838451"/>
    <lineage>
        <taxon>Bacteria</taxon>
        <taxon>Pseudomonadati</taxon>
        <taxon>Pseudomonadota</taxon>
        <taxon>Gammaproteobacteria</taxon>
        <taxon>Aeromonadales</taxon>
        <taxon>Succinivibrionaceae</taxon>
        <taxon>Anaerobiospirillum</taxon>
    </lineage>
</organism>
<comment type="caution">
    <text evidence="2">The sequence shown here is derived from an EMBL/GenBank/DDBJ whole genome shotgun (WGS) entry which is preliminary data.</text>
</comment>
<dbReference type="EMBL" id="JAHLFE010000032">
    <property type="protein sequence ID" value="MBU3843577.1"/>
    <property type="molecule type" value="Genomic_DNA"/>
</dbReference>
<gene>
    <name evidence="2" type="ORF">H9847_01700</name>
</gene>